<dbReference type="InterPro" id="IPR029021">
    <property type="entry name" value="Prot-tyrosine_phosphatase-like"/>
</dbReference>
<dbReference type="InterPro" id="IPR020422">
    <property type="entry name" value="TYR_PHOSPHATASE_DUAL_dom"/>
</dbReference>
<dbReference type="EMBL" id="LKHV01000006">
    <property type="protein sequence ID" value="KRG18614.1"/>
    <property type="molecule type" value="Genomic_DNA"/>
</dbReference>
<dbReference type="Pfam" id="PF00782">
    <property type="entry name" value="DSPc"/>
    <property type="match status" value="1"/>
</dbReference>
<sequence>MLNGTNTSKESEETKTGNDATSYAIVPYIGQPSARSTTLESESDSSFFAKFQYGFTFYTVSVLPRILPILRNNRPWWSTIIPGLKLGAIPIADWEHGSLLLEESFLESRKLGLVVSCCGDFELKGNGLLALTPVSPHFWVEKDVTHLQVKMRDFGGDVPLEQIRIAVEQMHQCIHNGKTAYVHCKAGRGRSVVMVICYLMQFLDYTPEEAIAFVREKRPEISLSKAQYHFIEQYRAEYRSDLTPLYSKTSEQEMMLRPVNISPSFVSTPSWLASTLWYIVTLFNRNTVDQHCRTLETYLLQDFSALLRNLNAGQIRTLHASLTGQRPYTQDLVWYYPIYAAGQAARNNNVPQVEELTLELDKKLKL</sequence>
<dbReference type="EMBL" id="LKHV02000001">
    <property type="protein sequence ID" value="MCS5707808.1"/>
    <property type="molecule type" value="Genomic_DNA"/>
</dbReference>
<feature type="domain" description="Tyrosine-protein phosphatase" evidence="1">
    <location>
        <begin position="76"/>
        <end position="243"/>
    </location>
</feature>
<reference evidence="3" key="1">
    <citation type="submission" date="2015-09" db="EMBL/GenBank/DDBJ databases">
        <title>Draft Genome Sequences of Two Novel Amoeba-resistant Intranuclear Bacteria, Candidatus Berkiella cookevillensis and Candidatus Berkiella aquae.</title>
        <authorList>
            <person name="Mehari Y.T."/>
            <person name="Arivett B.A."/>
            <person name="Farone A.L."/>
            <person name="Gunderson J.H."/>
            <person name="Farone M.B."/>
        </authorList>
    </citation>
    <scope>NUCLEOTIDE SEQUENCE [LARGE SCALE GENOMIC DNA]</scope>
    <source>
        <strain evidence="3">CC99</strain>
    </source>
</reference>
<dbReference type="SMART" id="SM00195">
    <property type="entry name" value="DSPc"/>
    <property type="match status" value="1"/>
</dbReference>
<dbReference type="InterPro" id="IPR000340">
    <property type="entry name" value="Dual-sp_phosphatase_cat-dom"/>
</dbReference>
<dbReference type="PANTHER" id="PTHR46274:SF6">
    <property type="entry name" value="TYR_PHOSPHATASE_2 DOMAIN-CONTAINING PROTEIN"/>
    <property type="match status" value="1"/>
</dbReference>
<evidence type="ECO:0000259" key="1">
    <source>
        <dbReference type="PROSITE" id="PS50054"/>
    </source>
</evidence>
<reference evidence="4" key="3">
    <citation type="submission" date="2021-06" db="EMBL/GenBank/DDBJ databases">
        <title>Genomic Description and Analysis of Intracellular Bacteria, Candidatus Berkiella cookevillensis and Candidatus Berkiella aquae.</title>
        <authorList>
            <person name="Kidane D.T."/>
            <person name="Mehari Y.T."/>
            <person name="Rice F.C."/>
            <person name="Arivett B.A."/>
            <person name="Farone A.L."/>
            <person name="Berk S.G."/>
            <person name="Farone M.B."/>
        </authorList>
    </citation>
    <scope>NUCLEOTIDE SEQUENCE</scope>
    <source>
        <strain evidence="4">CC99</strain>
    </source>
</reference>
<dbReference type="InterPro" id="IPR000387">
    <property type="entry name" value="Tyr_Pase_dom"/>
</dbReference>
<dbReference type="OrthoDB" id="142078at2"/>
<feature type="domain" description="Tyrosine specific protein phosphatases" evidence="2">
    <location>
        <begin position="161"/>
        <end position="229"/>
    </location>
</feature>
<evidence type="ECO:0000259" key="2">
    <source>
        <dbReference type="PROSITE" id="PS50056"/>
    </source>
</evidence>
<dbReference type="PROSITE" id="PS50056">
    <property type="entry name" value="TYR_PHOSPHATASE_2"/>
    <property type="match status" value="1"/>
</dbReference>
<dbReference type="Gene3D" id="3.90.190.10">
    <property type="entry name" value="Protein tyrosine phosphatase superfamily"/>
    <property type="match status" value="1"/>
</dbReference>
<keyword evidence="5" id="KW-1185">Reference proteome</keyword>
<evidence type="ECO:0000313" key="4">
    <source>
        <dbReference type="EMBL" id="MCS5707808.1"/>
    </source>
</evidence>
<dbReference type="SUPFAM" id="SSF52799">
    <property type="entry name" value="(Phosphotyrosine protein) phosphatases II"/>
    <property type="match status" value="1"/>
</dbReference>
<comment type="caution">
    <text evidence="3">The sequence shown here is derived from an EMBL/GenBank/DDBJ whole genome shotgun (WGS) entry which is preliminary data.</text>
</comment>
<accession>A0A0Q9YDM4</accession>
<proteinExistence type="predicted"/>
<dbReference type="FunFam" id="3.90.190.10:FF:000157">
    <property type="entry name" value="Protein-tyrosine phosphatase"/>
    <property type="match status" value="1"/>
</dbReference>
<reference evidence="4" key="2">
    <citation type="journal article" date="2016" name="Genome Announc.">
        <title>Draft Genome Sequences of Two Novel Amoeba-Resistant Intranuclear Bacteria, 'Candidatus Berkiella cookevillensis' and 'Candidatus Berkiella aquae'.</title>
        <authorList>
            <person name="Mehari Y.T."/>
            <person name="Arivett B.A."/>
            <person name="Farone A.L."/>
            <person name="Gunderson J.H."/>
            <person name="Farone M.B."/>
        </authorList>
    </citation>
    <scope>NUCLEOTIDE SEQUENCE</scope>
    <source>
        <strain evidence="4">CC99</strain>
    </source>
</reference>
<protein>
    <submittedName>
        <fullName evidence="4">Dual specificity protein phosphatase family protein</fullName>
    </submittedName>
</protein>
<evidence type="ECO:0000313" key="3">
    <source>
        <dbReference type="EMBL" id="KRG18614.1"/>
    </source>
</evidence>
<dbReference type="STRING" id="437022.CC99x_01501"/>
<dbReference type="PANTHER" id="PTHR46274">
    <property type="entry name" value="PHOSPHATIDYLINOSITOL PHOSPHATASE"/>
    <property type="match status" value="1"/>
</dbReference>
<organism evidence="3">
    <name type="scientific">Candidatus Berkiella cookevillensis</name>
    <dbReference type="NCBI Taxonomy" id="437022"/>
    <lineage>
        <taxon>Bacteria</taxon>
        <taxon>Pseudomonadati</taxon>
        <taxon>Pseudomonadota</taxon>
        <taxon>Gammaproteobacteria</taxon>
        <taxon>Candidatus Berkiellales</taxon>
        <taxon>Candidatus Berkiellaceae</taxon>
        <taxon>Candidatus Berkiella</taxon>
    </lineage>
</organism>
<dbReference type="RefSeq" id="WP_057624594.1">
    <property type="nucleotide sequence ID" value="NZ_LKHV02000001.1"/>
</dbReference>
<evidence type="ECO:0000313" key="5">
    <source>
        <dbReference type="Proteomes" id="UP000051494"/>
    </source>
</evidence>
<dbReference type="PROSITE" id="PS50054">
    <property type="entry name" value="TYR_PHOSPHATASE_DUAL"/>
    <property type="match status" value="1"/>
</dbReference>
<gene>
    <name evidence="4" type="ORF">CC99x_002705</name>
    <name evidence="3" type="ORF">CC99x_01501</name>
</gene>
<dbReference type="AlphaFoldDB" id="A0A0Q9YDM4"/>
<name>A0A0Q9YDM4_9GAMM</name>
<dbReference type="Proteomes" id="UP000051494">
    <property type="component" value="Unassembled WGS sequence"/>
</dbReference>